<organism evidence="2 3">
    <name type="scientific">Buddleja alternifolia</name>
    <dbReference type="NCBI Taxonomy" id="168488"/>
    <lineage>
        <taxon>Eukaryota</taxon>
        <taxon>Viridiplantae</taxon>
        <taxon>Streptophyta</taxon>
        <taxon>Embryophyta</taxon>
        <taxon>Tracheophyta</taxon>
        <taxon>Spermatophyta</taxon>
        <taxon>Magnoliopsida</taxon>
        <taxon>eudicotyledons</taxon>
        <taxon>Gunneridae</taxon>
        <taxon>Pentapetalae</taxon>
        <taxon>asterids</taxon>
        <taxon>lamiids</taxon>
        <taxon>Lamiales</taxon>
        <taxon>Scrophulariaceae</taxon>
        <taxon>Buddlejeae</taxon>
        <taxon>Buddleja</taxon>
    </lineage>
</organism>
<dbReference type="AlphaFoldDB" id="A0AAV6WYC6"/>
<dbReference type="InterPro" id="IPR053772">
    <property type="entry name" value="At1g61320/At1g61330-like"/>
</dbReference>
<dbReference type="Pfam" id="PF00646">
    <property type="entry name" value="F-box"/>
    <property type="match status" value="1"/>
</dbReference>
<dbReference type="InterPro" id="IPR001810">
    <property type="entry name" value="F-box_dom"/>
</dbReference>
<keyword evidence="3" id="KW-1185">Reference proteome</keyword>
<dbReference type="Gene3D" id="1.20.1280.50">
    <property type="match status" value="1"/>
</dbReference>
<dbReference type="Gene3D" id="3.80.10.10">
    <property type="entry name" value="Ribonuclease Inhibitor"/>
    <property type="match status" value="1"/>
</dbReference>
<dbReference type="InterPro" id="IPR036047">
    <property type="entry name" value="F-box-like_dom_sf"/>
</dbReference>
<dbReference type="PANTHER" id="PTHR34145">
    <property type="entry name" value="OS02G0105600 PROTEIN"/>
    <property type="match status" value="1"/>
</dbReference>
<dbReference type="EMBL" id="WHWC01000012">
    <property type="protein sequence ID" value="KAG8371910.1"/>
    <property type="molecule type" value="Genomic_DNA"/>
</dbReference>
<dbReference type="InterPro" id="IPR055357">
    <property type="entry name" value="LRR_At1g61320_AtMIF1"/>
</dbReference>
<reference evidence="2" key="1">
    <citation type="submission" date="2019-10" db="EMBL/GenBank/DDBJ databases">
        <authorList>
            <person name="Zhang R."/>
            <person name="Pan Y."/>
            <person name="Wang J."/>
            <person name="Ma R."/>
            <person name="Yu S."/>
        </authorList>
    </citation>
    <scope>NUCLEOTIDE SEQUENCE</scope>
    <source>
        <strain evidence="2">LA-IB0</strain>
        <tissue evidence="2">Leaf</tissue>
    </source>
</reference>
<dbReference type="Pfam" id="PF23622">
    <property type="entry name" value="LRR_At1g61320_AtMIF1"/>
    <property type="match status" value="1"/>
</dbReference>
<evidence type="ECO:0000313" key="2">
    <source>
        <dbReference type="EMBL" id="KAG8371910.1"/>
    </source>
</evidence>
<proteinExistence type="predicted"/>
<accession>A0AAV6WYC6</accession>
<protein>
    <recommendedName>
        <fullName evidence="1">F-box domain-containing protein</fullName>
    </recommendedName>
</protein>
<sequence>MAEDSSQLVYKRPKLSRNSEEEDRLSALPVSLLLHILSFLGTKDVAKTGVLSRKWQYLWTDLAQFDFRNYSKEIDKIRGFVDWVNKTLDICSGNYLKKFGVLFYYRDCFASSVDVWAEFVIRNKVKDVSLHLLSSNNDIYKLPQLMYSNSSMTKLNLRRCDIAPPGSMRWGSLTSLSIAEVELSESVMGVVLSGCPVLEYLELTKCWGLSRLELNTRSLRELVLKSWYTQSFLEIVAPYIQILSMGGNGWALRLIGISSLVKANLDMKWYNLSVDSEANSQTFMIYMKELFESIRHVEEVELGALFFEVCVHALSFIFMSYYCWRRRACNFQNIHFIITCDPAASFDLNCDALQLKTIKFANFGSLYAAGQGQPMLQLVQLLLKRAKILEEMIIDVKEFTRSSSSTRNSSDYLNIAETVRNYPRSSLKAVVRLCS</sequence>
<dbReference type="PROSITE" id="PS50181">
    <property type="entry name" value="FBOX"/>
    <property type="match status" value="1"/>
</dbReference>
<dbReference type="SUPFAM" id="SSF81383">
    <property type="entry name" value="F-box domain"/>
    <property type="match status" value="1"/>
</dbReference>
<evidence type="ECO:0000259" key="1">
    <source>
        <dbReference type="PROSITE" id="PS50181"/>
    </source>
</evidence>
<evidence type="ECO:0000313" key="3">
    <source>
        <dbReference type="Proteomes" id="UP000826271"/>
    </source>
</evidence>
<dbReference type="Proteomes" id="UP000826271">
    <property type="component" value="Unassembled WGS sequence"/>
</dbReference>
<dbReference type="CDD" id="cd22160">
    <property type="entry name" value="F-box_AtFBL13-like"/>
    <property type="match status" value="1"/>
</dbReference>
<dbReference type="InterPro" id="IPR032675">
    <property type="entry name" value="LRR_dom_sf"/>
</dbReference>
<dbReference type="SUPFAM" id="SSF52047">
    <property type="entry name" value="RNI-like"/>
    <property type="match status" value="1"/>
</dbReference>
<comment type="caution">
    <text evidence="2">The sequence shown here is derived from an EMBL/GenBank/DDBJ whole genome shotgun (WGS) entry which is preliminary data.</text>
</comment>
<name>A0AAV6WYC6_9LAMI</name>
<dbReference type="InterPro" id="IPR053781">
    <property type="entry name" value="F-box_AtFBL13-like"/>
</dbReference>
<gene>
    <name evidence="2" type="ORF">BUALT_Bualt12G0012000</name>
</gene>
<dbReference type="SMART" id="SM00256">
    <property type="entry name" value="FBOX"/>
    <property type="match status" value="1"/>
</dbReference>
<dbReference type="PANTHER" id="PTHR34145:SF28">
    <property type="entry name" value="F-BOX DOMAIN-CONTAINING PROTEIN"/>
    <property type="match status" value="1"/>
</dbReference>
<feature type="domain" description="F-box" evidence="1">
    <location>
        <begin position="22"/>
        <end position="70"/>
    </location>
</feature>